<dbReference type="Proteomes" id="UP000712673">
    <property type="component" value="Unassembled WGS sequence"/>
</dbReference>
<evidence type="ECO:0000313" key="2">
    <source>
        <dbReference type="Proteomes" id="UP000712673"/>
    </source>
</evidence>
<evidence type="ECO:0000313" key="1">
    <source>
        <dbReference type="EMBL" id="MBM3222535.1"/>
    </source>
</evidence>
<dbReference type="EMBL" id="VGLS01000028">
    <property type="protein sequence ID" value="MBM3222535.1"/>
    <property type="molecule type" value="Genomic_DNA"/>
</dbReference>
<comment type="caution">
    <text evidence="1">The sequence shown here is derived from an EMBL/GenBank/DDBJ whole genome shotgun (WGS) entry which is preliminary data.</text>
</comment>
<accession>A0A937VZJ9</accession>
<organism evidence="1 2">
    <name type="scientific">Tectimicrobiota bacterium</name>
    <dbReference type="NCBI Taxonomy" id="2528274"/>
    <lineage>
        <taxon>Bacteria</taxon>
        <taxon>Pseudomonadati</taxon>
        <taxon>Nitrospinota/Tectimicrobiota group</taxon>
        <taxon>Candidatus Tectimicrobiota</taxon>
    </lineage>
</organism>
<dbReference type="AlphaFoldDB" id="A0A937VZJ9"/>
<reference evidence="1" key="1">
    <citation type="submission" date="2019-03" db="EMBL/GenBank/DDBJ databases">
        <title>Lake Tanganyika Metagenome-Assembled Genomes (MAGs).</title>
        <authorList>
            <person name="Tran P."/>
        </authorList>
    </citation>
    <scope>NUCLEOTIDE SEQUENCE</scope>
    <source>
        <strain evidence="1">K_DeepCast_65m_m2_066</strain>
    </source>
</reference>
<sequence>MPHIPRLQIIERDAGRRFPVAPDVLQGSGHWFIVGLQGYTSEVNLGVIAIEPCPPYGLDEEAGPQAFVEVARIEPLTRVPLPQACALDETLGHDVAHTLQELLALPEVPSLRLEQRETSPLHPPSILQSPEGPCFFLGVVGEVDAVRLVVYALTPPEDAPAWGAEIRVGVHRTPLALALAASLALTLARRAQTKVGQLFHAWTRLHESSPDAFARAVAIPGPGRELHQAAACMYAALPIGQYEAAQRAQETSSEERCL</sequence>
<name>A0A937VZJ9_UNCTE</name>
<proteinExistence type="predicted"/>
<protein>
    <submittedName>
        <fullName evidence="1">Uncharacterized protein</fullName>
    </submittedName>
</protein>
<gene>
    <name evidence="1" type="ORF">FJZ47_01845</name>
</gene>